<dbReference type="GO" id="GO:0020037">
    <property type="term" value="F:heme binding"/>
    <property type="evidence" value="ECO:0007669"/>
    <property type="project" value="InterPro"/>
</dbReference>
<keyword evidence="1" id="KW-0813">Transport</keyword>
<dbReference type="SUPFAM" id="SSF46458">
    <property type="entry name" value="Globin-like"/>
    <property type="match status" value="1"/>
</dbReference>
<evidence type="ECO:0000256" key="3">
    <source>
        <dbReference type="ARBA" id="ARBA00022723"/>
    </source>
</evidence>
<dbReference type="GO" id="GO:0046872">
    <property type="term" value="F:metal ion binding"/>
    <property type="evidence" value="ECO:0007669"/>
    <property type="project" value="UniProtKB-KW"/>
</dbReference>
<reference evidence="6 7" key="1">
    <citation type="journal article" date="2014" name="Int. J. Syst. Evol. Microbiol.">
        <title>Complete genome sequence of Corynebacterium casei LMG S-19264T (=DSM 44701T), isolated from a smear-ripened cheese.</title>
        <authorList>
            <consortium name="US DOE Joint Genome Institute (JGI-PGF)"/>
            <person name="Walter F."/>
            <person name="Albersmeier A."/>
            <person name="Kalinowski J."/>
            <person name="Ruckert C."/>
        </authorList>
    </citation>
    <scope>NUCLEOTIDE SEQUENCE [LARGE SCALE GENOMIC DNA]</scope>
    <source>
        <strain evidence="6 7">CGMCC 4.7111</strain>
    </source>
</reference>
<accession>A0A917XUR6</accession>
<dbReference type="PANTHER" id="PTHR47366">
    <property type="entry name" value="TWO-ON-TWO HEMOGLOBIN-3"/>
    <property type="match status" value="1"/>
</dbReference>
<sequence>MRRECVPGVATPRRSIRSLLSLESSANPSETMVGVKEIRRGKLQEQTFYEQVGGEETFRRLVHRFYEGVAEDPLLKPMYPEEDLGPAEERFTLFLIQYWGGPTTYSKNRGHPRLRMRHAPFKVDQAAHDAWLKHMRVAVEELGLSEEHEHTLWNYLTYAAASMVNTAG</sequence>
<gene>
    <name evidence="6" type="ORF">GCM10011579_014150</name>
</gene>
<keyword evidence="4" id="KW-0408">Iron</keyword>
<comment type="caution">
    <text evidence="6">The sequence shown here is derived from an EMBL/GenBank/DDBJ whole genome shotgun (WGS) entry which is preliminary data.</text>
</comment>
<dbReference type="Gene3D" id="1.10.490.10">
    <property type="entry name" value="Globins"/>
    <property type="match status" value="1"/>
</dbReference>
<dbReference type="InterPro" id="IPR012292">
    <property type="entry name" value="Globin/Proto"/>
</dbReference>
<organism evidence="6 7">
    <name type="scientific">Streptomyces albiflavescens</name>
    <dbReference type="NCBI Taxonomy" id="1623582"/>
    <lineage>
        <taxon>Bacteria</taxon>
        <taxon>Bacillati</taxon>
        <taxon>Actinomycetota</taxon>
        <taxon>Actinomycetes</taxon>
        <taxon>Kitasatosporales</taxon>
        <taxon>Streptomycetaceae</taxon>
        <taxon>Streptomyces</taxon>
    </lineage>
</organism>
<dbReference type="Pfam" id="PF01152">
    <property type="entry name" value="Bac_globin"/>
    <property type="match status" value="1"/>
</dbReference>
<dbReference type="CDD" id="cd14771">
    <property type="entry name" value="TrHb2_Mt-trHbO-like_O"/>
    <property type="match status" value="1"/>
</dbReference>
<dbReference type="AlphaFoldDB" id="A0A917XUR6"/>
<dbReference type="Proteomes" id="UP000600365">
    <property type="component" value="Unassembled WGS sequence"/>
</dbReference>
<comment type="similarity">
    <text evidence="5">Belongs to the truncated hemoglobin family. Group II subfamily.</text>
</comment>
<protein>
    <submittedName>
        <fullName evidence="6">Globin</fullName>
    </submittedName>
</protein>
<evidence type="ECO:0000256" key="2">
    <source>
        <dbReference type="ARBA" id="ARBA00022617"/>
    </source>
</evidence>
<evidence type="ECO:0000313" key="6">
    <source>
        <dbReference type="EMBL" id="GGN54753.1"/>
    </source>
</evidence>
<dbReference type="GO" id="GO:0019825">
    <property type="term" value="F:oxygen binding"/>
    <property type="evidence" value="ECO:0007669"/>
    <property type="project" value="InterPro"/>
</dbReference>
<keyword evidence="2" id="KW-0349">Heme</keyword>
<dbReference type="InterPro" id="IPR001486">
    <property type="entry name" value="Hemoglobin_trunc"/>
</dbReference>
<dbReference type="EMBL" id="BMMM01000002">
    <property type="protein sequence ID" value="GGN54753.1"/>
    <property type="molecule type" value="Genomic_DNA"/>
</dbReference>
<dbReference type="InterPro" id="IPR044203">
    <property type="entry name" value="GlbO/GLB3-like"/>
</dbReference>
<keyword evidence="3" id="KW-0479">Metal-binding</keyword>
<keyword evidence="7" id="KW-1185">Reference proteome</keyword>
<evidence type="ECO:0000256" key="4">
    <source>
        <dbReference type="ARBA" id="ARBA00023004"/>
    </source>
</evidence>
<proteinExistence type="inferred from homology"/>
<evidence type="ECO:0000256" key="5">
    <source>
        <dbReference type="ARBA" id="ARBA00034496"/>
    </source>
</evidence>
<dbReference type="InterPro" id="IPR009050">
    <property type="entry name" value="Globin-like_sf"/>
</dbReference>
<evidence type="ECO:0000256" key="1">
    <source>
        <dbReference type="ARBA" id="ARBA00022448"/>
    </source>
</evidence>
<dbReference type="PANTHER" id="PTHR47366:SF1">
    <property type="entry name" value="TWO-ON-TWO HEMOGLOBIN-3"/>
    <property type="match status" value="1"/>
</dbReference>
<name>A0A917XUR6_9ACTN</name>
<dbReference type="GO" id="GO:0005344">
    <property type="term" value="F:oxygen carrier activity"/>
    <property type="evidence" value="ECO:0007669"/>
    <property type="project" value="InterPro"/>
</dbReference>
<evidence type="ECO:0000313" key="7">
    <source>
        <dbReference type="Proteomes" id="UP000600365"/>
    </source>
</evidence>